<sequence>MTALRSRHHGRRCFTRLRHEARKIGKPTLTSDGSRTIIILVRTRVRLIVTRDRLGTFDESSAAWTILGGALGASAMGIYDRDYLQDESSRFGAFFQVMPATKTLILVCVAVFLLQTLGTEKGQPVIATFGLELDSQAVLNQFQVWRLITSIFLHEGPFHLLFNMLVLFFIGRILEHELGTREFVMVFLVSGLVGSLAQTAFYALTGPGLCLGASGAVSGLFGLLALRMPNLQVLLFFIIPVTMRNALIAFIVIDVIFTFLPGTTATLAHLGGLSVGMAHSYFNLNFSGWSTGDLRIRRSPRFRVVADEEDERPSRGWSSGWGGVNALRRGQDTKTASSVKTRSGGGWLNLEDSASRSSASRDDLDDQLDHLLAKIARDGLESLTDQERAFLDRASREVRNRRNTRR</sequence>
<keyword evidence="11" id="KW-1185">Reference proteome</keyword>
<feature type="transmembrane region" description="Helical" evidence="7">
    <location>
        <begin position="183"/>
        <end position="203"/>
    </location>
</feature>
<dbReference type="GO" id="GO:0004252">
    <property type="term" value="F:serine-type endopeptidase activity"/>
    <property type="evidence" value="ECO:0007669"/>
    <property type="project" value="InterPro"/>
</dbReference>
<keyword evidence="4" id="KW-0378">Hydrolase</keyword>
<evidence type="ECO:0000256" key="7">
    <source>
        <dbReference type="SAM" id="Phobius"/>
    </source>
</evidence>
<feature type="transmembrane region" description="Helical" evidence="7">
    <location>
        <begin position="151"/>
        <end position="171"/>
    </location>
</feature>
<dbReference type="Pfam" id="PF20216">
    <property type="entry name" value="DUF6576"/>
    <property type="match status" value="1"/>
</dbReference>
<evidence type="ECO:0000313" key="11">
    <source>
        <dbReference type="Proteomes" id="UP000008631"/>
    </source>
</evidence>
<protein>
    <submittedName>
        <fullName evidence="10">Rhomboid family protein</fullName>
    </submittedName>
</protein>
<proteinExistence type="inferred from homology"/>
<keyword evidence="3 7" id="KW-0812">Transmembrane</keyword>
<evidence type="ECO:0000313" key="10">
    <source>
        <dbReference type="EMBL" id="ADV61442.1"/>
    </source>
</evidence>
<dbReference type="Gene3D" id="1.20.1540.10">
    <property type="entry name" value="Rhomboid-like"/>
    <property type="match status" value="1"/>
</dbReference>
<dbReference type="InParanoid" id="E8R2F7"/>
<evidence type="ECO:0000256" key="1">
    <source>
        <dbReference type="ARBA" id="ARBA00004141"/>
    </source>
</evidence>
<evidence type="ECO:0000259" key="8">
    <source>
        <dbReference type="Pfam" id="PF01694"/>
    </source>
</evidence>
<dbReference type="SMART" id="SM01160">
    <property type="entry name" value="DUF1751"/>
    <property type="match status" value="1"/>
</dbReference>
<reference evidence="10 11" key="2">
    <citation type="journal article" date="2011" name="Stand. Genomic Sci.">
        <title>Complete genome sequence of Isosphaera pallida type strain (IS1B).</title>
        <authorList>
            <consortium name="US DOE Joint Genome Institute (JGI-PGF)"/>
            <person name="Goker M."/>
            <person name="Cleland D."/>
            <person name="Saunders E."/>
            <person name="Lapidus A."/>
            <person name="Nolan M."/>
            <person name="Lucas S."/>
            <person name="Hammon N."/>
            <person name="Deshpande S."/>
            <person name="Cheng J.F."/>
            <person name="Tapia R."/>
            <person name="Han C."/>
            <person name="Goodwin L."/>
            <person name="Pitluck S."/>
            <person name="Liolios K."/>
            <person name="Pagani I."/>
            <person name="Ivanova N."/>
            <person name="Mavromatis K."/>
            <person name="Pati A."/>
            <person name="Chen A."/>
            <person name="Palaniappan K."/>
            <person name="Land M."/>
            <person name="Hauser L."/>
            <person name="Chang Y.J."/>
            <person name="Jeffries C.D."/>
            <person name="Detter J.C."/>
            <person name="Beck B."/>
            <person name="Woyke T."/>
            <person name="Bristow J."/>
            <person name="Eisen J.A."/>
            <person name="Markowitz V."/>
            <person name="Hugenholtz P."/>
            <person name="Kyrpides N.C."/>
            <person name="Klenk H.P."/>
        </authorList>
    </citation>
    <scope>NUCLEOTIDE SEQUENCE [LARGE SCALE GENOMIC DNA]</scope>
    <source>
        <strain evidence="11">ATCC 43644 / DSM 9630 / IS1B</strain>
    </source>
</reference>
<dbReference type="InterPro" id="IPR046483">
    <property type="entry name" value="DUF6576"/>
</dbReference>
<organism evidence="10 11">
    <name type="scientific">Isosphaera pallida (strain ATCC 43644 / DSM 9630 / IS1B)</name>
    <dbReference type="NCBI Taxonomy" id="575540"/>
    <lineage>
        <taxon>Bacteria</taxon>
        <taxon>Pseudomonadati</taxon>
        <taxon>Planctomycetota</taxon>
        <taxon>Planctomycetia</taxon>
        <taxon>Isosphaerales</taxon>
        <taxon>Isosphaeraceae</taxon>
        <taxon>Isosphaera</taxon>
    </lineage>
</organism>
<dbReference type="AlphaFoldDB" id="E8R2F7"/>
<dbReference type="PANTHER" id="PTHR43731:SF14">
    <property type="entry name" value="PRESENILIN-ASSOCIATED RHOMBOID-LIKE PROTEIN, MITOCHONDRIAL"/>
    <property type="match status" value="1"/>
</dbReference>
<dbReference type="InterPro" id="IPR035952">
    <property type="entry name" value="Rhomboid-like_sf"/>
</dbReference>
<comment type="similarity">
    <text evidence="2">Belongs to the peptidase S54 family.</text>
</comment>
<evidence type="ECO:0000256" key="3">
    <source>
        <dbReference type="ARBA" id="ARBA00022692"/>
    </source>
</evidence>
<evidence type="ECO:0000256" key="2">
    <source>
        <dbReference type="ARBA" id="ARBA00009045"/>
    </source>
</evidence>
<dbReference type="GO" id="GO:0016020">
    <property type="term" value="C:membrane"/>
    <property type="evidence" value="ECO:0007669"/>
    <property type="project" value="UniProtKB-SubCell"/>
</dbReference>
<evidence type="ECO:0000256" key="4">
    <source>
        <dbReference type="ARBA" id="ARBA00022801"/>
    </source>
</evidence>
<comment type="subcellular location">
    <subcellularLocation>
        <location evidence="1">Membrane</location>
        <topology evidence="1">Multi-pass membrane protein</topology>
    </subcellularLocation>
</comment>
<feature type="domain" description="DUF6576" evidence="9">
    <location>
        <begin position="366"/>
        <end position="396"/>
    </location>
</feature>
<dbReference type="EMBL" id="CP002353">
    <property type="protein sequence ID" value="ADV61442.1"/>
    <property type="molecule type" value="Genomic_DNA"/>
</dbReference>
<dbReference type="PANTHER" id="PTHR43731">
    <property type="entry name" value="RHOMBOID PROTEASE"/>
    <property type="match status" value="1"/>
</dbReference>
<keyword evidence="5 7" id="KW-1133">Transmembrane helix</keyword>
<dbReference type="KEGG" id="ipa:Isop_0852"/>
<evidence type="ECO:0000256" key="6">
    <source>
        <dbReference type="ARBA" id="ARBA00023136"/>
    </source>
</evidence>
<reference key="1">
    <citation type="submission" date="2010-11" db="EMBL/GenBank/DDBJ databases">
        <title>The complete sequence of chromosome of Isophaera pallida ATCC 43644.</title>
        <authorList>
            <consortium name="US DOE Joint Genome Institute (JGI-PGF)"/>
            <person name="Lucas S."/>
            <person name="Copeland A."/>
            <person name="Lapidus A."/>
            <person name="Bruce D."/>
            <person name="Goodwin L."/>
            <person name="Pitluck S."/>
            <person name="Kyrpides N."/>
            <person name="Mavromatis K."/>
            <person name="Pagani I."/>
            <person name="Ivanova N."/>
            <person name="Saunders E."/>
            <person name="Brettin T."/>
            <person name="Detter J.C."/>
            <person name="Han C."/>
            <person name="Tapia R."/>
            <person name="Land M."/>
            <person name="Hauser L."/>
            <person name="Markowitz V."/>
            <person name="Cheng J.-F."/>
            <person name="Hugenholtz P."/>
            <person name="Woyke T."/>
            <person name="Wu D."/>
            <person name="Eisen J.A."/>
        </authorList>
    </citation>
    <scope>NUCLEOTIDE SEQUENCE</scope>
    <source>
        <strain>ATCC 43644</strain>
    </source>
</reference>
<evidence type="ECO:0000259" key="9">
    <source>
        <dbReference type="Pfam" id="PF20216"/>
    </source>
</evidence>
<feature type="transmembrane region" description="Helical" evidence="7">
    <location>
        <begin position="233"/>
        <end position="260"/>
    </location>
</feature>
<dbReference type="Proteomes" id="UP000008631">
    <property type="component" value="Chromosome"/>
</dbReference>
<dbReference type="InterPro" id="IPR022764">
    <property type="entry name" value="Peptidase_S54_rhomboid_dom"/>
</dbReference>
<dbReference type="HOGENOM" id="CLU_055068_4_0_0"/>
<dbReference type="InterPro" id="IPR050925">
    <property type="entry name" value="Rhomboid_protease_S54"/>
</dbReference>
<keyword evidence="6 7" id="KW-0472">Membrane</keyword>
<gene>
    <name evidence="10" type="ordered locus">Isop_0852</name>
</gene>
<accession>E8R2F7</accession>
<name>E8R2F7_ISOPI</name>
<feature type="domain" description="Peptidase S54 rhomboid" evidence="8">
    <location>
        <begin position="142"/>
        <end position="282"/>
    </location>
</feature>
<dbReference type="SUPFAM" id="SSF144091">
    <property type="entry name" value="Rhomboid-like"/>
    <property type="match status" value="1"/>
</dbReference>
<dbReference type="eggNOG" id="COG0705">
    <property type="taxonomic scope" value="Bacteria"/>
</dbReference>
<dbReference type="STRING" id="575540.Isop_0852"/>
<feature type="transmembrane region" description="Helical" evidence="7">
    <location>
        <begin position="91"/>
        <end position="114"/>
    </location>
</feature>
<evidence type="ECO:0000256" key="5">
    <source>
        <dbReference type="ARBA" id="ARBA00022989"/>
    </source>
</evidence>
<dbReference type="Pfam" id="PF01694">
    <property type="entry name" value="Rhomboid"/>
    <property type="match status" value="1"/>
</dbReference>